<sequence length="243" mass="28522">MLRRIEDDERFLTTILFFDEAYFHISGTVNRHNVRIWGSESPHEYREMTRGCTKVNVWCALMHVRVIGPLFFAEMTVTSDTYLDMLQNFVFPQVEALQPEINFQPHWSTIVRDALEKHFPGRWTGRGGPISWPPRSPDITPLDCFLCGYVKDVVYKTQVRDIDQLETRIRDAIATVVAGMLARTWQEIEYRFDILRATNGANLQLYQQQTQNFLSFSIQQCNQFIFIFVIFRIIKDQNVSDLL</sequence>
<dbReference type="Gene3D" id="3.30.420.10">
    <property type="entry name" value="Ribonuclease H-like superfamily/Ribonuclease H"/>
    <property type="match status" value="1"/>
</dbReference>
<protein>
    <recommendedName>
        <fullName evidence="3">Tc1-like transposase DDE domain-containing protein</fullName>
    </recommendedName>
</protein>
<dbReference type="InterPro" id="IPR036397">
    <property type="entry name" value="RNaseH_sf"/>
</dbReference>
<dbReference type="STRING" id="105785.A0A2J7QSL8"/>
<dbReference type="InParanoid" id="A0A2J7QSL8"/>
<comment type="caution">
    <text evidence="1">The sequence shown here is derived from an EMBL/GenBank/DDBJ whole genome shotgun (WGS) entry which is preliminary data.</text>
</comment>
<dbReference type="AlphaFoldDB" id="A0A2J7QSL8"/>
<organism evidence="1 2">
    <name type="scientific">Cryptotermes secundus</name>
    <dbReference type="NCBI Taxonomy" id="105785"/>
    <lineage>
        <taxon>Eukaryota</taxon>
        <taxon>Metazoa</taxon>
        <taxon>Ecdysozoa</taxon>
        <taxon>Arthropoda</taxon>
        <taxon>Hexapoda</taxon>
        <taxon>Insecta</taxon>
        <taxon>Pterygota</taxon>
        <taxon>Neoptera</taxon>
        <taxon>Polyneoptera</taxon>
        <taxon>Dictyoptera</taxon>
        <taxon>Blattodea</taxon>
        <taxon>Blattoidea</taxon>
        <taxon>Termitoidae</taxon>
        <taxon>Kalotermitidae</taxon>
        <taxon>Cryptotermitinae</taxon>
        <taxon>Cryptotermes</taxon>
    </lineage>
</organism>
<evidence type="ECO:0000313" key="1">
    <source>
        <dbReference type="EMBL" id="PNF31580.1"/>
    </source>
</evidence>
<dbReference type="OrthoDB" id="7912552at2759"/>
<dbReference type="PANTHER" id="PTHR47326:SF1">
    <property type="entry name" value="HTH PSQ-TYPE DOMAIN-CONTAINING PROTEIN"/>
    <property type="match status" value="1"/>
</dbReference>
<dbReference type="EMBL" id="NEVH01011876">
    <property type="protein sequence ID" value="PNF31580.1"/>
    <property type="molecule type" value="Genomic_DNA"/>
</dbReference>
<evidence type="ECO:0008006" key="3">
    <source>
        <dbReference type="Google" id="ProtNLM"/>
    </source>
</evidence>
<proteinExistence type="predicted"/>
<name>A0A2J7QSL8_9NEOP</name>
<accession>A0A2J7QSL8</accession>
<dbReference type="Proteomes" id="UP000235965">
    <property type="component" value="Unassembled WGS sequence"/>
</dbReference>
<keyword evidence="2" id="KW-1185">Reference proteome</keyword>
<reference evidence="1 2" key="1">
    <citation type="submission" date="2017-12" db="EMBL/GenBank/DDBJ databases">
        <title>Hemimetabolous genomes reveal molecular basis of termite eusociality.</title>
        <authorList>
            <person name="Harrison M.C."/>
            <person name="Jongepier E."/>
            <person name="Robertson H.M."/>
            <person name="Arning N."/>
            <person name="Bitard-Feildel T."/>
            <person name="Chao H."/>
            <person name="Childers C.P."/>
            <person name="Dinh H."/>
            <person name="Doddapaneni H."/>
            <person name="Dugan S."/>
            <person name="Gowin J."/>
            <person name="Greiner C."/>
            <person name="Han Y."/>
            <person name="Hu H."/>
            <person name="Hughes D.S.T."/>
            <person name="Huylmans A.-K."/>
            <person name="Kemena C."/>
            <person name="Kremer L.P.M."/>
            <person name="Lee S.L."/>
            <person name="Lopez-Ezquerra A."/>
            <person name="Mallet L."/>
            <person name="Monroy-Kuhn J.M."/>
            <person name="Moser A."/>
            <person name="Murali S.C."/>
            <person name="Muzny D.M."/>
            <person name="Otani S."/>
            <person name="Piulachs M.-D."/>
            <person name="Poelchau M."/>
            <person name="Qu J."/>
            <person name="Schaub F."/>
            <person name="Wada-Katsumata A."/>
            <person name="Worley K.C."/>
            <person name="Xie Q."/>
            <person name="Ylla G."/>
            <person name="Poulsen M."/>
            <person name="Gibbs R.A."/>
            <person name="Schal C."/>
            <person name="Richards S."/>
            <person name="Belles X."/>
            <person name="Korb J."/>
            <person name="Bornberg-Bauer E."/>
        </authorList>
    </citation>
    <scope>NUCLEOTIDE SEQUENCE [LARGE SCALE GENOMIC DNA]</scope>
    <source>
        <tissue evidence="1">Whole body</tissue>
    </source>
</reference>
<evidence type="ECO:0000313" key="2">
    <source>
        <dbReference type="Proteomes" id="UP000235965"/>
    </source>
</evidence>
<dbReference type="GO" id="GO:0003676">
    <property type="term" value="F:nucleic acid binding"/>
    <property type="evidence" value="ECO:0007669"/>
    <property type="project" value="InterPro"/>
</dbReference>
<gene>
    <name evidence="1" type="ORF">B7P43_G00793</name>
</gene>
<dbReference type="PANTHER" id="PTHR47326">
    <property type="entry name" value="TRANSPOSABLE ELEMENT TC3 TRANSPOSASE-LIKE PROTEIN"/>
    <property type="match status" value="1"/>
</dbReference>